<dbReference type="Gene3D" id="3.90.580.10">
    <property type="entry name" value="Zinc finger, CHC2-type domain"/>
    <property type="match status" value="1"/>
</dbReference>
<name>Q47CK7_DECAR</name>
<dbReference type="InterPro" id="IPR036977">
    <property type="entry name" value="DNA_primase_Znf_CHC2"/>
</dbReference>
<organism evidence="8">
    <name type="scientific">Dechloromonas aromatica (strain RCB)</name>
    <dbReference type="NCBI Taxonomy" id="159087"/>
    <lineage>
        <taxon>Bacteria</taxon>
        <taxon>Pseudomonadati</taxon>
        <taxon>Pseudomonadota</taxon>
        <taxon>Betaproteobacteria</taxon>
        <taxon>Rhodocyclales</taxon>
        <taxon>Azonexaceae</taxon>
        <taxon>Dechloromonas</taxon>
    </lineage>
</organism>
<gene>
    <name evidence="8" type="ordered locus">Daro_2694</name>
</gene>
<evidence type="ECO:0000259" key="7">
    <source>
        <dbReference type="SMART" id="SM00778"/>
    </source>
</evidence>
<keyword evidence="2" id="KW-0639">Primosome</keyword>
<feature type="domain" description="DNA primase/helicase Gp4 N-terminal Bacteriophage T7-like" evidence="7">
    <location>
        <begin position="29"/>
        <end position="64"/>
    </location>
</feature>
<evidence type="ECO:0000256" key="1">
    <source>
        <dbReference type="ARBA" id="ARBA00022478"/>
    </source>
</evidence>
<dbReference type="InterPro" id="IPR055570">
    <property type="entry name" value="DUF7146"/>
</dbReference>
<dbReference type="GO" id="GO:1990077">
    <property type="term" value="C:primosome complex"/>
    <property type="evidence" value="ECO:0007669"/>
    <property type="project" value="UniProtKB-KW"/>
</dbReference>
<sequence>MRPNVREIATGKWRGLLLGFGLTERQLSGKHCSCPICGGNDRFRFDDKEGRGTYYCRCGAGDGIKLVMAVKGWDFKTAAREIEQAAGVVQAGPIHSPQGEAEKVEKLRRIWSESKPLQVGDEAMRYLAGRGLSLPVIPGSLRLHPNLAYYDGETFAGKFPAMVARVVGVDGSGLTLHRTYLQDGRKAPVDEVKKLMSGKSISGGAIRLAPASRCLGIAEGIETSLAASALFGLPVWSCISAHGIETFVPPEAVEQLIIFADNDASFTGQRAAYATAFRLKQQGIEVDVRIPDVPGDWLDVLNATRKAAA</sequence>
<dbReference type="OrthoDB" id="8967890at2"/>
<keyword evidence="6" id="KW-0804">Transcription</keyword>
<evidence type="ECO:0000313" key="8">
    <source>
        <dbReference type="EMBL" id="AAZ47424.1"/>
    </source>
</evidence>
<reference evidence="8" key="1">
    <citation type="submission" date="2005-08" db="EMBL/GenBank/DDBJ databases">
        <title>Complete sequence of Dechloromonas aromatica RCB.</title>
        <authorList>
            <person name="Salinero K.K."/>
            <person name="Copeland A."/>
            <person name="Lucas S."/>
            <person name="Lapidus A."/>
            <person name="Barry K."/>
            <person name="Detter J.C."/>
            <person name="Glavina T."/>
            <person name="Hammon N."/>
            <person name="Israni S."/>
            <person name="Pitluck S."/>
            <person name="Di Bartolo G."/>
            <person name="Trong S."/>
            <person name="Schmutz J."/>
            <person name="Larimer F."/>
            <person name="Land M."/>
            <person name="Ivanova N."/>
            <person name="Richardson P."/>
        </authorList>
    </citation>
    <scope>NUCLEOTIDE SEQUENCE</scope>
    <source>
        <strain evidence="8">RCB</strain>
    </source>
</reference>
<evidence type="ECO:0000256" key="6">
    <source>
        <dbReference type="ARBA" id="ARBA00023163"/>
    </source>
</evidence>
<evidence type="ECO:0000256" key="4">
    <source>
        <dbReference type="ARBA" id="ARBA00022695"/>
    </source>
</evidence>
<dbReference type="AlphaFoldDB" id="Q47CK7"/>
<dbReference type="eggNOG" id="COG4643">
    <property type="taxonomic scope" value="Bacteria"/>
</dbReference>
<dbReference type="SUPFAM" id="SSF57783">
    <property type="entry name" value="Zinc beta-ribbon"/>
    <property type="match status" value="1"/>
</dbReference>
<evidence type="ECO:0000256" key="3">
    <source>
        <dbReference type="ARBA" id="ARBA00022679"/>
    </source>
</evidence>
<dbReference type="GO" id="GO:0003677">
    <property type="term" value="F:DNA binding"/>
    <property type="evidence" value="ECO:0007669"/>
    <property type="project" value="InterPro"/>
</dbReference>
<dbReference type="Pfam" id="PF08273">
    <property type="entry name" value="Zn_Ribbon_Prim"/>
    <property type="match status" value="1"/>
</dbReference>
<dbReference type="GO" id="GO:0000428">
    <property type="term" value="C:DNA-directed RNA polymerase complex"/>
    <property type="evidence" value="ECO:0007669"/>
    <property type="project" value="UniProtKB-KW"/>
</dbReference>
<dbReference type="GO" id="GO:0008270">
    <property type="term" value="F:zinc ion binding"/>
    <property type="evidence" value="ECO:0007669"/>
    <property type="project" value="InterPro"/>
</dbReference>
<keyword evidence="3" id="KW-0808">Transferase</keyword>
<dbReference type="GO" id="GO:0006269">
    <property type="term" value="P:DNA replication, synthesis of primer"/>
    <property type="evidence" value="ECO:0007669"/>
    <property type="project" value="UniProtKB-KW"/>
</dbReference>
<dbReference type="Pfam" id="PF23639">
    <property type="entry name" value="DUF7146"/>
    <property type="match status" value="1"/>
</dbReference>
<dbReference type="InterPro" id="IPR006171">
    <property type="entry name" value="TOPRIM_dom"/>
</dbReference>
<evidence type="ECO:0000256" key="5">
    <source>
        <dbReference type="ARBA" id="ARBA00022705"/>
    </source>
</evidence>
<dbReference type="InterPro" id="IPR013237">
    <property type="entry name" value="Phage_T7_Gp4_N"/>
</dbReference>
<dbReference type="HOGENOM" id="CLU_059689_1_0_4"/>
<keyword evidence="5" id="KW-0235">DNA replication</keyword>
<dbReference type="GO" id="GO:0016779">
    <property type="term" value="F:nucleotidyltransferase activity"/>
    <property type="evidence" value="ECO:0007669"/>
    <property type="project" value="UniProtKB-KW"/>
</dbReference>
<dbReference type="KEGG" id="dar:Daro_2694"/>
<keyword evidence="1" id="KW-0240">DNA-directed RNA polymerase</keyword>
<dbReference type="Pfam" id="PF13362">
    <property type="entry name" value="Toprim_3"/>
    <property type="match status" value="1"/>
</dbReference>
<accession>Q47CK7</accession>
<keyword evidence="4" id="KW-0548">Nucleotidyltransferase</keyword>
<evidence type="ECO:0000256" key="2">
    <source>
        <dbReference type="ARBA" id="ARBA00022515"/>
    </source>
</evidence>
<dbReference type="SMART" id="SM00778">
    <property type="entry name" value="Prim_Zn_Ribbon"/>
    <property type="match status" value="1"/>
</dbReference>
<dbReference type="STRING" id="159087.Daro_2694"/>
<protein>
    <recommendedName>
        <fullName evidence="7">DNA primase/helicase Gp4 N-terminal Bacteriophage T7-like domain-containing protein</fullName>
    </recommendedName>
</protein>
<proteinExistence type="predicted"/>
<dbReference type="GO" id="GO:0004386">
    <property type="term" value="F:helicase activity"/>
    <property type="evidence" value="ECO:0007669"/>
    <property type="project" value="InterPro"/>
</dbReference>
<dbReference type="EMBL" id="CP000089">
    <property type="protein sequence ID" value="AAZ47424.1"/>
    <property type="molecule type" value="Genomic_DNA"/>
</dbReference>